<dbReference type="KEGG" id="sav:SAV1445"/>
<organism evidence="1 2">
    <name type="scientific">Staphylococcus aureus (strain Mu50 / ATCC 700699)</name>
    <dbReference type="NCBI Taxonomy" id="158878"/>
    <lineage>
        <taxon>Bacteria</taxon>
        <taxon>Bacillati</taxon>
        <taxon>Bacillota</taxon>
        <taxon>Bacilli</taxon>
        <taxon>Bacillales</taxon>
        <taxon>Staphylococcaceae</taxon>
        <taxon>Staphylococcus</taxon>
    </lineage>
</organism>
<protein>
    <submittedName>
        <fullName evidence="1">Uncharacterized protein</fullName>
    </submittedName>
</protein>
<name>A0A0H3JRM2_STAAM</name>
<reference evidence="1 2" key="1">
    <citation type="journal article" date="2001" name="Lancet">
        <title>Whole genome sequencing of meticillin-resistant Staphylococcus aureus.</title>
        <authorList>
            <person name="Kuroda M."/>
            <person name="Ohta T."/>
            <person name="Uchiyama I."/>
            <person name="Baba T."/>
            <person name="Yuzawa H."/>
            <person name="Kobayashi I."/>
            <person name="Cui L."/>
            <person name="Oguchi A."/>
            <person name="Aoki K."/>
            <person name="Nagai Y."/>
            <person name="Lian J."/>
            <person name="Ito T."/>
            <person name="Kanamori M."/>
            <person name="Matsumaru H."/>
            <person name="Maruyama A."/>
            <person name="Murakami H."/>
            <person name="Hosoyama A."/>
            <person name="Mizutani-Ui Y."/>
            <person name="Takahashi N.K."/>
            <person name="Sawano T."/>
            <person name="Inoue R."/>
            <person name="Kaito C."/>
            <person name="Sekimizu K."/>
            <person name="Hirakawa H."/>
            <person name="Kuhara S."/>
            <person name="Goto S."/>
            <person name="Yabuzaki J."/>
            <person name="Kanehisa M."/>
            <person name="Yamashita A."/>
            <person name="Oshima K."/>
            <person name="Furuya K."/>
            <person name="Yoshino C."/>
            <person name="Shiba T."/>
            <person name="Hattori M."/>
            <person name="Ogasawara N."/>
            <person name="Hayashi H."/>
            <person name="Hiramatsu K."/>
        </authorList>
    </citation>
    <scope>NUCLEOTIDE SEQUENCE [LARGE SCALE GENOMIC DNA]</scope>
    <source>
        <strain evidence="2">Mu50 / ATCC 700699</strain>
    </source>
</reference>
<accession>A0A0H3JRM2</accession>
<dbReference type="Proteomes" id="UP000002481">
    <property type="component" value="Chromosome"/>
</dbReference>
<dbReference type="AlphaFoldDB" id="A0A0H3JRM2"/>
<sequence length="38" mass="4392">MLTQSEMIVVFVLDETINQGINLTAMKYPKSFDMDRVI</sequence>
<dbReference type="EMBL" id="BA000017">
    <property type="protein sequence ID" value="BAB57607.1"/>
    <property type="molecule type" value="Genomic_DNA"/>
</dbReference>
<dbReference type="HOGENOM" id="CLU_214513_0_0_9"/>
<evidence type="ECO:0000313" key="1">
    <source>
        <dbReference type="EMBL" id="BAB57607.1"/>
    </source>
</evidence>
<evidence type="ECO:0000313" key="2">
    <source>
        <dbReference type="Proteomes" id="UP000002481"/>
    </source>
</evidence>
<proteinExistence type="predicted"/>
<gene>
    <name evidence="1" type="ordered locus">SAV1445</name>
</gene>